<dbReference type="HOGENOM" id="CLU_124516_0_0_1"/>
<proteinExistence type="predicted"/>
<accession>C6HB35</accession>
<dbReference type="OMA" id="MGSRVET"/>
<organism evidence="1 2">
    <name type="scientific">Ajellomyces capsulatus (strain H143)</name>
    <name type="common">Darling's disease fungus</name>
    <name type="synonym">Histoplasma capsulatum</name>
    <dbReference type="NCBI Taxonomy" id="544712"/>
    <lineage>
        <taxon>Eukaryota</taxon>
        <taxon>Fungi</taxon>
        <taxon>Dikarya</taxon>
        <taxon>Ascomycota</taxon>
        <taxon>Pezizomycotina</taxon>
        <taxon>Eurotiomycetes</taxon>
        <taxon>Eurotiomycetidae</taxon>
        <taxon>Onygenales</taxon>
        <taxon>Ajellomycetaceae</taxon>
        <taxon>Histoplasma</taxon>
    </lineage>
</organism>
<dbReference type="EMBL" id="GG692422">
    <property type="protein sequence ID" value="EER42458.1"/>
    <property type="molecule type" value="Genomic_DNA"/>
</dbReference>
<dbReference type="OrthoDB" id="10510149at2759"/>
<protein>
    <submittedName>
        <fullName evidence="1">Uncharacterized protein</fullName>
    </submittedName>
</protein>
<evidence type="ECO:0000313" key="2">
    <source>
        <dbReference type="Proteomes" id="UP000002624"/>
    </source>
</evidence>
<dbReference type="Proteomes" id="UP000002624">
    <property type="component" value="Unassembled WGS sequence"/>
</dbReference>
<dbReference type="AlphaFoldDB" id="C6HB35"/>
<gene>
    <name evidence="1" type="ORF">HCDG_03917</name>
</gene>
<sequence>MPDPNSSMRSRSSPMSTLDLPVDGYNACDCYHYCGVSYDLISKSGPDQAVIGKQLGGEEMPRPLSSLKSPFFESNQDQVTAWHKHGPVCKVGSLSSRYLEHPSQRHSRSMKSFLVKLARAILMGSRVETQAHIQSMMKQLVLDLHPCIGSQTVLWLLPRYDVEKGLPPVGSFGLLISQGRGWWKGKA</sequence>
<reference evidence="2" key="1">
    <citation type="submission" date="2009-05" db="EMBL/GenBank/DDBJ databases">
        <title>The genome sequence of Ajellomyces capsulatus strain H143.</title>
        <authorList>
            <person name="Champion M."/>
            <person name="Cuomo C.A."/>
            <person name="Ma L.-J."/>
            <person name="Henn M.R."/>
            <person name="Sil A."/>
            <person name="Goldman B."/>
            <person name="Young S.K."/>
            <person name="Kodira C.D."/>
            <person name="Zeng Q."/>
            <person name="Koehrsen M."/>
            <person name="Alvarado L."/>
            <person name="Berlin A.M."/>
            <person name="Borenstein D."/>
            <person name="Chen Z."/>
            <person name="Engels R."/>
            <person name="Freedman E."/>
            <person name="Gellesch M."/>
            <person name="Goldberg J."/>
            <person name="Griggs A."/>
            <person name="Gujja S."/>
            <person name="Heiman D.I."/>
            <person name="Hepburn T.A."/>
            <person name="Howarth C."/>
            <person name="Jen D."/>
            <person name="Larson L."/>
            <person name="Lewis B."/>
            <person name="Mehta T."/>
            <person name="Park D."/>
            <person name="Pearson M."/>
            <person name="Roberts A."/>
            <person name="Saif S."/>
            <person name="Shea T.D."/>
            <person name="Shenoy N."/>
            <person name="Sisk P."/>
            <person name="Stolte C."/>
            <person name="Sykes S."/>
            <person name="Walk T."/>
            <person name="White J."/>
            <person name="Yandava C."/>
            <person name="Klein B."/>
            <person name="McEwen J.G."/>
            <person name="Puccia R."/>
            <person name="Goldman G.H."/>
            <person name="Felipe M.S."/>
            <person name="Nino-Vega G."/>
            <person name="San-Blas G."/>
            <person name="Taylor J.W."/>
            <person name="Mendoza L."/>
            <person name="Galagan J.E."/>
            <person name="Nusbaum C."/>
            <person name="Birren B.W."/>
        </authorList>
    </citation>
    <scope>NUCLEOTIDE SEQUENCE [LARGE SCALE GENOMIC DNA]</scope>
    <source>
        <strain evidence="2">H143</strain>
    </source>
</reference>
<name>C6HB35_AJECH</name>
<dbReference type="VEuPathDB" id="FungiDB:HCDG_03917"/>
<evidence type="ECO:0000313" key="1">
    <source>
        <dbReference type="EMBL" id="EER42458.1"/>
    </source>
</evidence>